<name>A0A5E7FNE2_PSEFL</name>
<evidence type="ECO:0008006" key="4">
    <source>
        <dbReference type="Google" id="ProtNLM"/>
    </source>
</evidence>
<dbReference type="RefSeq" id="WP_150767566.1">
    <property type="nucleotide sequence ID" value="NZ_CABVHW010000033.1"/>
</dbReference>
<gene>
    <name evidence="2" type="ORF">PS710_05800</name>
</gene>
<dbReference type="Gene3D" id="2.150.10.10">
    <property type="entry name" value="Serralysin-like metalloprotease, C-terminal"/>
    <property type="match status" value="1"/>
</dbReference>
<dbReference type="AlphaFoldDB" id="A0A5E7FNE2"/>
<dbReference type="InterPro" id="IPR011049">
    <property type="entry name" value="Serralysin-like_metalloprot_C"/>
</dbReference>
<feature type="region of interest" description="Disordered" evidence="1">
    <location>
        <begin position="630"/>
        <end position="657"/>
    </location>
</feature>
<dbReference type="EMBL" id="CABVHW010000033">
    <property type="protein sequence ID" value="VVO40342.1"/>
    <property type="molecule type" value="Genomic_DNA"/>
</dbReference>
<feature type="region of interest" description="Disordered" evidence="1">
    <location>
        <begin position="32"/>
        <end position="61"/>
    </location>
</feature>
<organism evidence="2 3">
    <name type="scientific">Pseudomonas fluorescens</name>
    <dbReference type="NCBI Taxonomy" id="294"/>
    <lineage>
        <taxon>Bacteria</taxon>
        <taxon>Pseudomonadati</taxon>
        <taxon>Pseudomonadota</taxon>
        <taxon>Gammaproteobacteria</taxon>
        <taxon>Pseudomonadales</taxon>
        <taxon>Pseudomonadaceae</taxon>
        <taxon>Pseudomonas</taxon>
    </lineage>
</organism>
<evidence type="ECO:0000256" key="1">
    <source>
        <dbReference type="SAM" id="MobiDB-lite"/>
    </source>
</evidence>
<evidence type="ECO:0000313" key="2">
    <source>
        <dbReference type="EMBL" id="VVO40342.1"/>
    </source>
</evidence>
<protein>
    <recommendedName>
        <fullName evidence="4">Calcium-binding protein</fullName>
    </recommendedName>
</protein>
<dbReference type="SUPFAM" id="SSF51120">
    <property type="entry name" value="beta-Roll"/>
    <property type="match status" value="1"/>
</dbReference>
<sequence length="1170" mass="127340">MAQLIEPAMETATHRPIRVTEISASANSHAPLAGLIDTTPSAPPLTPAPIEVSDPAHPSQVSRHPLNILDEHFGPLRFGNSIVTRVELKALGARVHGHAISTANTNINAPDQLFIDGLSFDWTLVDARVKSANTPDSGPLATLLFEISMSRSVDAPELFIASHALLPGSPFDRLNKLGKAAQKLDIHAFDSVSPGKAKIYLQRSVAPIGVGMQAFGIYSGFKGAMEALKVGDTGEATFNGASIAAEVGSLIIEQGLNKSGVAMLESGSVILKRFSATSVGSVFSRGGGLFASAITLPFDIISAVKAFNAAAASQGKVAQDHYVSGGVNVASAGVSIVLGAAALAGYGSVAGPVGLAAAAILILGAEIYRAARIVDDIDDHVDLDFGERMRAGWLAFWGNDQDKEVMDRFKINKTLSDHRIQLEHSAKSLLEGPYKEDMEYIVNGSFDVTLKTIKIWHYQWDENAGDKPYELDSEAVIVGTDDVIDAREGLPPDLKGSVKGSPGENKGVFWRLGDGNDQVFGVRDKPNTFSYREGAKVLTGGDKDDNFYFETTEADMNRPWRPSRLSVLEGGEGSDTLAFVGARSTTDNRHVGYEVNLQTGKIALRNKDSATDDLLVAQINSTENISTLRRGSNRVTGGDEANQISANGNDHIDAGPGDDTIAIRGAHVRVEGGPGTDRYYIAQTSIEVSIVEDGEQSSLIEFGWSLERIQRWQIVDTSLVVTSLRGTDGELPEHVLTIEQVYEQVEGQRRLKNNRLLFKTQDDYQLVPILPDHLTDSHAYDVEYNVTGGQSVPAPYITNSGTVAITQRDSPHNFVSRAGRRVDFIAYVNTPETSTVLHLDYQSEEISEIKVSYNVEVNIGTSDYTYLTYSNINIWVFLPSKIVSFTGIIHEKPQPKTGAYTDGNIRIAGVRSAHDVVLIMRDGKSYRLAPPHLPYREDAASPGYKSRIAWNCLKPRYGHYRFLSPARIKPHLLKTTPQKVEFPPTPHKGIYVVHGQASIYDVYPLSDTLFSLSTPGAVAQTSNASTWTVFSTELTETVTRNEIRLTSENLQVGSAVLQLPNLDHPGPVESISVATSSGNIYSVELLFEVLQLYVINAQGYVSVDALLADIRAHRERNELAVMVVVKNIGFSSHTDGTVHYNSMNDYWGIDTDREYRIKPEELTIEQIKDA</sequence>
<dbReference type="Proteomes" id="UP000381093">
    <property type="component" value="Unassembled WGS sequence"/>
</dbReference>
<accession>A0A5E7FNE2</accession>
<reference evidence="2 3" key="1">
    <citation type="submission" date="2019-09" db="EMBL/GenBank/DDBJ databases">
        <authorList>
            <person name="Chandra G."/>
            <person name="Truman W A."/>
        </authorList>
    </citation>
    <scope>NUCLEOTIDE SEQUENCE [LARGE SCALE GENOMIC DNA]</scope>
    <source>
        <strain evidence="2">PS710</strain>
    </source>
</reference>
<evidence type="ECO:0000313" key="3">
    <source>
        <dbReference type="Proteomes" id="UP000381093"/>
    </source>
</evidence>
<proteinExistence type="predicted"/>